<evidence type="ECO:0000256" key="2">
    <source>
        <dbReference type="ARBA" id="ARBA00007282"/>
    </source>
</evidence>
<feature type="region of interest" description="Disordered" evidence="7">
    <location>
        <begin position="132"/>
        <end position="182"/>
    </location>
</feature>
<dbReference type="EMBL" id="ML977210">
    <property type="protein sequence ID" value="KAF1981046.1"/>
    <property type="molecule type" value="Genomic_DNA"/>
</dbReference>
<proteinExistence type="inferred from homology"/>
<keyword evidence="11" id="KW-1185">Reference proteome</keyword>
<evidence type="ECO:0000256" key="5">
    <source>
        <dbReference type="ARBA" id="ARBA00022989"/>
    </source>
</evidence>
<feature type="transmembrane region" description="Helical" evidence="8">
    <location>
        <begin position="438"/>
        <end position="459"/>
    </location>
</feature>
<sequence>MGLPPSQPSLHFQTPQDLGPVIPSSSTTPAQSNAFLPFTYPSAAFGLLIVVTYLLIDHRNRPWLRQARFLVWGVVVGLSSHAIMYQRARARAVDYAVGLSNLWLIAWSGCLLVLHDCQADFERVEKVELEDDSSANGVMKEEIPEDPTEKSREDEANGEVREGSKAGGRSENSKNSQNGPSRWQKRITYRWQPYPTTSFIARLSWIMDLLTNFRGPGWNWQISSLPPLPAYIQRELDLQSGADKLTNGKGSPKPTKPSVAESDALTDEYPSRSQILRAHLYTFIHGYIALDILKHLFMNDPYYLGLIPVSSPVVPPHLSVPLSIFPTSTRPTLLKSIRLTLTMYAVRTAVLVASKIPTLILLSLPSLFPTLTTSTLFEPYLYHPTWGPSLLSSTFALPLANWWGRWWHQLFRYGFDSYSHPLISFLHLQPRSSAAKMLRLFVVFGLSGLMHAAGSWTMIPPTRPLSGPFTFFMLQGVGIAAETILGGAFSALSTRLAKHWPFIGNMKIPNWLKTALSVLVLAVWFYHTSPFLCDDFARGGLWYFEPVPVSFLRILGLRFPGALEQISSGGRWNWWRWGGPWVRWEEGTDGEGSVVGMWLRGGRGWAL</sequence>
<gene>
    <name evidence="10" type="ORF">K402DRAFT_398919</name>
</gene>
<feature type="compositionally biased region" description="Basic and acidic residues" evidence="7">
    <location>
        <begin position="139"/>
        <end position="164"/>
    </location>
</feature>
<comment type="subcellular location">
    <subcellularLocation>
        <location evidence="1">Membrane</location>
        <topology evidence="1">Multi-pass membrane protein</topology>
    </subcellularLocation>
</comment>
<reference evidence="10" key="1">
    <citation type="journal article" date="2020" name="Stud. Mycol.">
        <title>101 Dothideomycetes genomes: a test case for predicting lifestyles and emergence of pathogens.</title>
        <authorList>
            <person name="Haridas S."/>
            <person name="Albert R."/>
            <person name="Binder M."/>
            <person name="Bloem J."/>
            <person name="Labutti K."/>
            <person name="Salamov A."/>
            <person name="Andreopoulos B."/>
            <person name="Baker S."/>
            <person name="Barry K."/>
            <person name="Bills G."/>
            <person name="Bluhm B."/>
            <person name="Cannon C."/>
            <person name="Castanera R."/>
            <person name="Culley D."/>
            <person name="Daum C."/>
            <person name="Ezra D."/>
            <person name="Gonzalez J."/>
            <person name="Henrissat B."/>
            <person name="Kuo A."/>
            <person name="Liang C."/>
            <person name="Lipzen A."/>
            <person name="Lutzoni F."/>
            <person name="Magnuson J."/>
            <person name="Mondo S."/>
            <person name="Nolan M."/>
            <person name="Ohm R."/>
            <person name="Pangilinan J."/>
            <person name="Park H.-J."/>
            <person name="Ramirez L."/>
            <person name="Alfaro M."/>
            <person name="Sun H."/>
            <person name="Tritt A."/>
            <person name="Yoshinaga Y."/>
            <person name="Zwiers L.-H."/>
            <person name="Turgeon B."/>
            <person name="Goodwin S."/>
            <person name="Spatafora J."/>
            <person name="Crous P."/>
            <person name="Grigoriev I."/>
        </authorList>
    </citation>
    <scope>NUCLEOTIDE SEQUENCE</scope>
    <source>
        <strain evidence="10">CBS 113979</strain>
    </source>
</reference>
<feature type="transmembrane region" description="Helical" evidence="8">
    <location>
        <begin position="68"/>
        <end position="86"/>
    </location>
</feature>
<evidence type="ECO:0000256" key="1">
    <source>
        <dbReference type="ARBA" id="ARBA00004141"/>
    </source>
</evidence>
<feature type="transmembrane region" description="Helical" evidence="8">
    <location>
        <begin position="92"/>
        <end position="114"/>
    </location>
</feature>
<evidence type="ECO:0000259" key="9">
    <source>
        <dbReference type="Pfam" id="PF13813"/>
    </source>
</evidence>
<feature type="transmembrane region" description="Helical" evidence="8">
    <location>
        <begin position="38"/>
        <end position="56"/>
    </location>
</feature>
<evidence type="ECO:0000256" key="3">
    <source>
        <dbReference type="ARBA" id="ARBA00022679"/>
    </source>
</evidence>
<dbReference type="PANTHER" id="PTHR31595">
    <property type="entry name" value="LONG-CHAIN-ALCOHOL O-FATTY-ACYLTRANSFERASE 3-RELATED"/>
    <property type="match status" value="1"/>
</dbReference>
<feature type="transmembrane region" description="Helical" evidence="8">
    <location>
        <begin position="344"/>
        <end position="365"/>
    </location>
</feature>
<evidence type="ECO:0000256" key="8">
    <source>
        <dbReference type="SAM" id="Phobius"/>
    </source>
</evidence>
<name>A0A6G1GJD0_9PEZI</name>
<comment type="similarity">
    <text evidence="2">Belongs to the wax synthase family.</text>
</comment>
<dbReference type="InterPro" id="IPR032805">
    <property type="entry name" value="Wax_synthase_dom"/>
</dbReference>
<evidence type="ECO:0000256" key="7">
    <source>
        <dbReference type="SAM" id="MobiDB-lite"/>
    </source>
</evidence>
<dbReference type="GO" id="GO:0016020">
    <property type="term" value="C:membrane"/>
    <property type="evidence" value="ECO:0007669"/>
    <property type="project" value="UniProtKB-SubCell"/>
</dbReference>
<evidence type="ECO:0000256" key="6">
    <source>
        <dbReference type="ARBA" id="ARBA00023136"/>
    </source>
</evidence>
<evidence type="ECO:0000256" key="4">
    <source>
        <dbReference type="ARBA" id="ARBA00022692"/>
    </source>
</evidence>
<keyword evidence="5 8" id="KW-1133">Transmembrane helix</keyword>
<dbReference type="AlphaFoldDB" id="A0A6G1GJD0"/>
<feature type="region of interest" description="Disordered" evidence="7">
    <location>
        <begin position="242"/>
        <end position="264"/>
    </location>
</feature>
<dbReference type="OrthoDB" id="2796277at2759"/>
<dbReference type="PANTHER" id="PTHR31595:SF67">
    <property type="entry name" value="WAX SYNTHASE DOMAIN-CONTAINING PROTEIN"/>
    <property type="match status" value="1"/>
</dbReference>
<protein>
    <recommendedName>
        <fullName evidence="9">Wax synthase domain-containing protein</fullName>
    </recommendedName>
</protein>
<organism evidence="10 11">
    <name type="scientific">Aulographum hederae CBS 113979</name>
    <dbReference type="NCBI Taxonomy" id="1176131"/>
    <lineage>
        <taxon>Eukaryota</taxon>
        <taxon>Fungi</taxon>
        <taxon>Dikarya</taxon>
        <taxon>Ascomycota</taxon>
        <taxon>Pezizomycotina</taxon>
        <taxon>Dothideomycetes</taxon>
        <taxon>Pleosporomycetidae</taxon>
        <taxon>Aulographales</taxon>
        <taxon>Aulographaceae</taxon>
    </lineage>
</organism>
<keyword evidence="4 8" id="KW-0812">Transmembrane</keyword>
<feature type="transmembrane region" description="Helical" evidence="8">
    <location>
        <begin position="510"/>
        <end position="527"/>
    </location>
</feature>
<keyword evidence="6 8" id="KW-0472">Membrane</keyword>
<feature type="transmembrane region" description="Helical" evidence="8">
    <location>
        <begin position="471"/>
        <end position="489"/>
    </location>
</feature>
<evidence type="ECO:0000313" key="10">
    <source>
        <dbReference type="EMBL" id="KAF1981046.1"/>
    </source>
</evidence>
<keyword evidence="3" id="KW-0808">Transferase</keyword>
<accession>A0A6G1GJD0</accession>
<evidence type="ECO:0000313" key="11">
    <source>
        <dbReference type="Proteomes" id="UP000800041"/>
    </source>
</evidence>
<feature type="transmembrane region" description="Helical" evidence="8">
    <location>
        <begin position="385"/>
        <end position="403"/>
    </location>
</feature>
<feature type="domain" description="Wax synthase" evidence="9">
    <location>
        <begin position="396"/>
        <end position="473"/>
    </location>
</feature>
<dbReference type="GO" id="GO:0008374">
    <property type="term" value="F:O-acyltransferase activity"/>
    <property type="evidence" value="ECO:0007669"/>
    <property type="project" value="InterPro"/>
</dbReference>
<dbReference type="Pfam" id="PF13813">
    <property type="entry name" value="MBOAT_2"/>
    <property type="match status" value="1"/>
</dbReference>
<dbReference type="GO" id="GO:0006629">
    <property type="term" value="P:lipid metabolic process"/>
    <property type="evidence" value="ECO:0007669"/>
    <property type="project" value="InterPro"/>
</dbReference>
<dbReference type="InterPro" id="IPR044851">
    <property type="entry name" value="Wax_synthase"/>
</dbReference>
<dbReference type="Proteomes" id="UP000800041">
    <property type="component" value="Unassembled WGS sequence"/>
</dbReference>